<sequence length="152" mass="17322">MELREVERLIEQYEEGNTSLVEEKKLSEYFSTHSVPSHLEPYRIIFGYIKATKNETYQGKNPVGGKPKSKYAWVAIAATIVLALGLFVYQNNPSYNAGGENNDIVMTAEQEEAYLQAKRTLLLVSEYMNDGKEELVHLKEINSANKFINLKQ</sequence>
<dbReference type="Proteomes" id="UP001253848">
    <property type="component" value="Unassembled WGS sequence"/>
</dbReference>
<dbReference type="EMBL" id="JAVRHN010000006">
    <property type="protein sequence ID" value="MDT0686698.1"/>
    <property type="molecule type" value="Genomic_DNA"/>
</dbReference>
<comment type="caution">
    <text evidence="2">The sequence shown here is derived from an EMBL/GenBank/DDBJ whole genome shotgun (WGS) entry which is preliminary data.</text>
</comment>
<keyword evidence="1" id="KW-0812">Transmembrane</keyword>
<keyword evidence="1" id="KW-0472">Membrane</keyword>
<accession>A0ABU3DST9</accession>
<organism evidence="2 3">
    <name type="scientific">Autumnicola psychrophila</name>
    <dbReference type="NCBI Taxonomy" id="3075592"/>
    <lineage>
        <taxon>Bacteria</taxon>
        <taxon>Pseudomonadati</taxon>
        <taxon>Bacteroidota</taxon>
        <taxon>Flavobacteriia</taxon>
        <taxon>Flavobacteriales</taxon>
        <taxon>Flavobacteriaceae</taxon>
        <taxon>Autumnicola</taxon>
    </lineage>
</organism>
<feature type="transmembrane region" description="Helical" evidence="1">
    <location>
        <begin position="71"/>
        <end position="89"/>
    </location>
</feature>
<name>A0ABU3DST9_9FLAO</name>
<gene>
    <name evidence="2" type="ORF">RM541_09975</name>
</gene>
<reference evidence="2 3" key="1">
    <citation type="submission" date="2023-09" db="EMBL/GenBank/DDBJ databases">
        <authorList>
            <person name="Rey-Velasco X."/>
        </authorList>
    </citation>
    <scope>NUCLEOTIDE SEQUENCE [LARGE SCALE GENOMIC DNA]</scope>
    <source>
        <strain evidence="2 3">F225</strain>
    </source>
</reference>
<evidence type="ECO:0000313" key="3">
    <source>
        <dbReference type="Proteomes" id="UP001253848"/>
    </source>
</evidence>
<evidence type="ECO:0000256" key="1">
    <source>
        <dbReference type="SAM" id="Phobius"/>
    </source>
</evidence>
<protein>
    <submittedName>
        <fullName evidence="2">Uncharacterized protein</fullName>
    </submittedName>
</protein>
<dbReference type="RefSeq" id="WP_311500021.1">
    <property type="nucleotide sequence ID" value="NZ_JAVRHN010000006.1"/>
</dbReference>
<keyword evidence="3" id="KW-1185">Reference proteome</keyword>
<proteinExistence type="predicted"/>
<evidence type="ECO:0000313" key="2">
    <source>
        <dbReference type="EMBL" id="MDT0686698.1"/>
    </source>
</evidence>
<keyword evidence="1" id="KW-1133">Transmembrane helix</keyword>